<evidence type="ECO:0000313" key="4">
    <source>
        <dbReference type="Proteomes" id="UP001151760"/>
    </source>
</evidence>
<protein>
    <submittedName>
        <fullName evidence="3">Uncharacterized protein</fullName>
    </submittedName>
</protein>
<gene>
    <name evidence="3" type="ORF">Tco_1112443</name>
</gene>
<reference evidence="3" key="2">
    <citation type="submission" date="2022-01" db="EMBL/GenBank/DDBJ databases">
        <authorList>
            <person name="Yamashiro T."/>
            <person name="Shiraishi A."/>
            <person name="Satake H."/>
            <person name="Nakayama K."/>
        </authorList>
    </citation>
    <scope>NUCLEOTIDE SEQUENCE</scope>
</reference>
<dbReference type="EMBL" id="BQNB010021027">
    <property type="protein sequence ID" value="GJU02105.1"/>
    <property type="molecule type" value="Genomic_DNA"/>
</dbReference>
<evidence type="ECO:0000256" key="1">
    <source>
        <dbReference type="SAM" id="Coils"/>
    </source>
</evidence>
<proteinExistence type="predicted"/>
<feature type="compositionally biased region" description="Polar residues" evidence="2">
    <location>
        <begin position="37"/>
        <end position="47"/>
    </location>
</feature>
<feature type="coiled-coil region" evidence="1">
    <location>
        <begin position="257"/>
        <end position="286"/>
    </location>
</feature>
<evidence type="ECO:0000313" key="3">
    <source>
        <dbReference type="EMBL" id="GJU02105.1"/>
    </source>
</evidence>
<reference evidence="3" key="1">
    <citation type="journal article" date="2022" name="Int. J. Mol. Sci.">
        <title>Draft Genome of Tanacetum Coccineum: Genomic Comparison of Closely Related Tanacetum-Family Plants.</title>
        <authorList>
            <person name="Yamashiro T."/>
            <person name="Shiraishi A."/>
            <person name="Nakayama K."/>
            <person name="Satake H."/>
        </authorList>
    </citation>
    <scope>NUCLEOTIDE SEQUENCE</scope>
</reference>
<keyword evidence="4" id="KW-1185">Reference proteome</keyword>
<feature type="region of interest" description="Disordered" evidence="2">
    <location>
        <begin position="112"/>
        <end position="168"/>
    </location>
</feature>
<feature type="compositionally biased region" description="Basic and acidic residues" evidence="2">
    <location>
        <begin position="117"/>
        <end position="133"/>
    </location>
</feature>
<sequence length="292" mass="32125">MGDEFEPFEPSGTRTISSHSSALSDSTTPLSPDHPLTQDSRTPTPTRVSFHHRTARMVVRTQPTLSPGMSARIAEATALSPSSFHKRYRYSYETPSRSSSLTLPVRKRYRGTSELIEDTKGESSELDFKREGSEDGLEDEDPGIEEEEEAAPKGQSVPEQEGAGSISAFKQPTLVTWVDPKDGRVFTNIPTYVPSAAPVQTPPSPEWSPGSLPVSPSSSVVPSPIALLVATPAATISRHGHVRLMPRGQLCGYDIQKENHDLRRQIAKERRERLELTDHVARMEKRQESGGD</sequence>
<feature type="region of interest" description="Disordered" evidence="2">
    <location>
        <begin position="1"/>
        <end position="78"/>
    </location>
</feature>
<evidence type="ECO:0000256" key="2">
    <source>
        <dbReference type="SAM" id="MobiDB-lite"/>
    </source>
</evidence>
<keyword evidence="1" id="KW-0175">Coiled coil</keyword>
<feature type="compositionally biased region" description="Low complexity" evidence="2">
    <location>
        <begin position="17"/>
        <end position="26"/>
    </location>
</feature>
<dbReference type="Proteomes" id="UP001151760">
    <property type="component" value="Unassembled WGS sequence"/>
</dbReference>
<accession>A0ABQ5IQT6</accession>
<comment type="caution">
    <text evidence="3">The sequence shown here is derived from an EMBL/GenBank/DDBJ whole genome shotgun (WGS) entry which is preliminary data.</text>
</comment>
<feature type="compositionally biased region" description="Acidic residues" evidence="2">
    <location>
        <begin position="134"/>
        <end position="149"/>
    </location>
</feature>
<name>A0ABQ5IQT6_9ASTR</name>
<organism evidence="3 4">
    <name type="scientific">Tanacetum coccineum</name>
    <dbReference type="NCBI Taxonomy" id="301880"/>
    <lineage>
        <taxon>Eukaryota</taxon>
        <taxon>Viridiplantae</taxon>
        <taxon>Streptophyta</taxon>
        <taxon>Embryophyta</taxon>
        <taxon>Tracheophyta</taxon>
        <taxon>Spermatophyta</taxon>
        <taxon>Magnoliopsida</taxon>
        <taxon>eudicotyledons</taxon>
        <taxon>Gunneridae</taxon>
        <taxon>Pentapetalae</taxon>
        <taxon>asterids</taxon>
        <taxon>campanulids</taxon>
        <taxon>Asterales</taxon>
        <taxon>Asteraceae</taxon>
        <taxon>Asteroideae</taxon>
        <taxon>Anthemideae</taxon>
        <taxon>Anthemidinae</taxon>
        <taxon>Tanacetum</taxon>
    </lineage>
</organism>